<dbReference type="Pfam" id="PF00296">
    <property type="entry name" value="Bac_luciferase"/>
    <property type="match status" value="1"/>
</dbReference>
<dbReference type="Proteomes" id="UP000199111">
    <property type="component" value="Unassembled WGS sequence"/>
</dbReference>
<dbReference type="GeneID" id="96296422"/>
<accession>A0A1I3GI15</accession>
<gene>
    <name evidence="6" type="ORF">SAMN05216275_10274</name>
</gene>
<organism evidence="6 7">
    <name type="scientific">Streptosporangium canum</name>
    <dbReference type="NCBI Taxonomy" id="324952"/>
    <lineage>
        <taxon>Bacteria</taxon>
        <taxon>Bacillati</taxon>
        <taxon>Actinomycetota</taxon>
        <taxon>Actinomycetes</taxon>
        <taxon>Streptosporangiales</taxon>
        <taxon>Streptosporangiaceae</taxon>
        <taxon>Streptosporangium</taxon>
    </lineage>
</organism>
<keyword evidence="4 6" id="KW-0503">Monooxygenase</keyword>
<protein>
    <submittedName>
        <fullName evidence="6">Flavin-dependent oxidoreductase, luciferase family (Includes alkanesulfonate monooxygenase SsuD and methylene tetrahydromethanopterin reductase)</fullName>
    </submittedName>
</protein>
<evidence type="ECO:0000313" key="6">
    <source>
        <dbReference type="EMBL" id="SFI22892.1"/>
    </source>
</evidence>
<keyword evidence="1" id="KW-0285">Flavoprotein</keyword>
<dbReference type="EMBL" id="FOQY01000002">
    <property type="protein sequence ID" value="SFI22892.1"/>
    <property type="molecule type" value="Genomic_DNA"/>
</dbReference>
<dbReference type="RefSeq" id="WP_093885440.1">
    <property type="nucleotide sequence ID" value="NZ_FOQY01000002.1"/>
</dbReference>
<keyword evidence="7" id="KW-1185">Reference proteome</keyword>
<proteinExistence type="predicted"/>
<reference evidence="7" key="1">
    <citation type="submission" date="2016-10" db="EMBL/GenBank/DDBJ databases">
        <authorList>
            <person name="Varghese N."/>
            <person name="Submissions S."/>
        </authorList>
    </citation>
    <scope>NUCLEOTIDE SEQUENCE [LARGE SCALE GENOMIC DNA]</scope>
    <source>
        <strain evidence="7">CGMCC 4.2126</strain>
    </source>
</reference>
<evidence type="ECO:0000313" key="7">
    <source>
        <dbReference type="Proteomes" id="UP000199111"/>
    </source>
</evidence>
<dbReference type="Gene3D" id="3.20.20.30">
    <property type="entry name" value="Luciferase-like domain"/>
    <property type="match status" value="1"/>
</dbReference>
<dbReference type="InterPro" id="IPR050172">
    <property type="entry name" value="SsuD_RutA_monooxygenase"/>
</dbReference>
<dbReference type="GO" id="GO:0008726">
    <property type="term" value="F:alkanesulfonate monooxygenase activity"/>
    <property type="evidence" value="ECO:0007669"/>
    <property type="project" value="TreeGrafter"/>
</dbReference>
<feature type="domain" description="Luciferase-like" evidence="5">
    <location>
        <begin position="1"/>
        <end position="235"/>
    </location>
</feature>
<dbReference type="AlphaFoldDB" id="A0A1I3GI15"/>
<dbReference type="PANTHER" id="PTHR42847">
    <property type="entry name" value="ALKANESULFONATE MONOOXYGENASE"/>
    <property type="match status" value="1"/>
</dbReference>
<keyword evidence="3" id="KW-0560">Oxidoreductase</keyword>
<keyword evidence="2" id="KW-0288">FMN</keyword>
<sequence>MDIGVCLPTTIPGADGSQLIEFARRADRLGFHSLTVVDRVVYDNYDGIVALSAAAAVTERIKLVTAILLAAYRPSAVELAKQLASLDRLSGGRLILGVSAGMRQDDYVATGADYNTRGRRLDAMIEEIREVWKGEGPVPGVGPRPTNGDIPIWAGGHSPAGLRRSAKYAIGWISPGGPPHKYPELVTKIKELWAEEGRAGSPRMGANCYVSLGPDGKEHATEHMLSYYSYMGTMAQHLVAGAVTDEGRLRDVVDGYAANGCDELLLLSCTADPDHLDRIADVVLR</sequence>
<dbReference type="InterPro" id="IPR036661">
    <property type="entry name" value="Luciferase-like_sf"/>
</dbReference>
<evidence type="ECO:0000256" key="4">
    <source>
        <dbReference type="ARBA" id="ARBA00023033"/>
    </source>
</evidence>
<evidence type="ECO:0000259" key="5">
    <source>
        <dbReference type="Pfam" id="PF00296"/>
    </source>
</evidence>
<evidence type="ECO:0000256" key="1">
    <source>
        <dbReference type="ARBA" id="ARBA00022630"/>
    </source>
</evidence>
<name>A0A1I3GI15_9ACTN</name>
<dbReference type="SUPFAM" id="SSF51679">
    <property type="entry name" value="Bacterial luciferase-like"/>
    <property type="match status" value="1"/>
</dbReference>
<evidence type="ECO:0000256" key="3">
    <source>
        <dbReference type="ARBA" id="ARBA00023002"/>
    </source>
</evidence>
<dbReference type="InterPro" id="IPR011251">
    <property type="entry name" value="Luciferase-like_dom"/>
</dbReference>
<evidence type="ECO:0000256" key="2">
    <source>
        <dbReference type="ARBA" id="ARBA00022643"/>
    </source>
</evidence>
<dbReference type="PANTHER" id="PTHR42847:SF4">
    <property type="entry name" value="ALKANESULFONATE MONOOXYGENASE-RELATED"/>
    <property type="match status" value="1"/>
</dbReference>
<dbReference type="GO" id="GO:0046306">
    <property type="term" value="P:alkanesulfonate catabolic process"/>
    <property type="evidence" value="ECO:0007669"/>
    <property type="project" value="TreeGrafter"/>
</dbReference>